<reference evidence="2" key="1">
    <citation type="submission" date="2015-07" db="EMBL/GenBank/DDBJ databases">
        <title>Near-Complete Genome Sequence of the Cellulolytic Bacterium Bacteroides (Pseudobacteroides) cellulosolvens ATCC 35603.</title>
        <authorList>
            <person name="Dassa B."/>
            <person name="Utturkar S.M."/>
            <person name="Klingeman D.M."/>
            <person name="Hurt R.A."/>
            <person name="Keller M."/>
            <person name="Xu J."/>
            <person name="Reddy Y.H.K."/>
            <person name="Borovok I."/>
            <person name="Grinberg I.R."/>
            <person name="Lamed R."/>
            <person name="Zhivin O."/>
            <person name="Bayer E.A."/>
            <person name="Brown S.D."/>
        </authorList>
    </citation>
    <scope>NUCLEOTIDE SEQUENCE [LARGE SCALE GENOMIC DNA]</scope>
    <source>
        <strain evidence="2">DSM 2933</strain>
    </source>
</reference>
<keyword evidence="1" id="KW-0378">Hydrolase</keyword>
<dbReference type="SUPFAM" id="SSF56784">
    <property type="entry name" value="HAD-like"/>
    <property type="match status" value="1"/>
</dbReference>
<accession>A0A0L6JLM5</accession>
<dbReference type="SFLD" id="SFLDS00003">
    <property type="entry name" value="Haloacid_Dehalogenase"/>
    <property type="match status" value="1"/>
</dbReference>
<dbReference type="PRINTS" id="PR00413">
    <property type="entry name" value="HADHALOGNASE"/>
</dbReference>
<dbReference type="STRING" id="398512.Bccel_1539"/>
<dbReference type="InterPro" id="IPR023198">
    <property type="entry name" value="PGP-like_dom2"/>
</dbReference>
<dbReference type="eggNOG" id="COG0546">
    <property type="taxonomic scope" value="Bacteria"/>
</dbReference>
<dbReference type="PANTHER" id="PTHR43434:SF1">
    <property type="entry name" value="PHOSPHOGLYCOLATE PHOSPHATASE"/>
    <property type="match status" value="1"/>
</dbReference>
<dbReference type="GO" id="GO:0004427">
    <property type="term" value="F:inorganic diphosphate phosphatase activity"/>
    <property type="evidence" value="ECO:0007669"/>
    <property type="project" value="UniProtKB-EC"/>
</dbReference>
<dbReference type="GO" id="GO:0005829">
    <property type="term" value="C:cytosol"/>
    <property type="evidence" value="ECO:0007669"/>
    <property type="project" value="TreeGrafter"/>
</dbReference>
<dbReference type="AlphaFoldDB" id="A0A0L6JLM5"/>
<dbReference type="NCBIfam" id="TIGR01549">
    <property type="entry name" value="HAD-SF-IA-v1"/>
    <property type="match status" value="1"/>
</dbReference>
<dbReference type="GO" id="GO:0008967">
    <property type="term" value="F:phosphoglycolate phosphatase activity"/>
    <property type="evidence" value="ECO:0007669"/>
    <property type="project" value="TreeGrafter"/>
</dbReference>
<dbReference type="InterPro" id="IPR006439">
    <property type="entry name" value="HAD-SF_hydro_IA"/>
</dbReference>
<dbReference type="GO" id="GO:0006281">
    <property type="term" value="P:DNA repair"/>
    <property type="evidence" value="ECO:0007669"/>
    <property type="project" value="TreeGrafter"/>
</dbReference>
<evidence type="ECO:0000313" key="1">
    <source>
        <dbReference type="EMBL" id="KNY26277.1"/>
    </source>
</evidence>
<dbReference type="EMBL" id="LGTC01000001">
    <property type="protein sequence ID" value="KNY26277.1"/>
    <property type="molecule type" value="Genomic_DNA"/>
</dbReference>
<evidence type="ECO:0000313" key="2">
    <source>
        <dbReference type="Proteomes" id="UP000036923"/>
    </source>
</evidence>
<dbReference type="SFLD" id="SFLDG01135">
    <property type="entry name" value="C1.5.6:_HAD__Beta-PGM__Phospha"/>
    <property type="match status" value="1"/>
</dbReference>
<gene>
    <name evidence="1" type="ORF">Bccel_1539</name>
</gene>
<keyword evidence="2" id="KW-1185">Reference proteome</keyword>
<dbReference type="Proteomes" id="UP000036923">
    <property type="component" value="Unassembled WGS sequence"/>
</dbReference>
<protein>
    <submittedName>
        <fullName evidence="1">HAD-superfamily hydrolase, subfamily IA, variant 1</fullName>
        <ecNumber evidence="1">3.6.1.1</ecNumber>
    </submittedName>
</protein>
<dbReference type="PANTHER" id="PTHR43434">
    <property type="entry name" value="PHOSPHOGLYCOLATE PHOSPHATASE"/>
    <property type="match status" value="1"/>
</dbReference>
<proteinExistence type="predicted"/>
<dbReference type="SFLD" id="SFLDG01129">
    <property type="entry name" value="C1.5:_HAD__Beta-PGM__Phosphata"/>
    <property type="match status" value="1"/>
</dbReference>
<sequence>MKIDAIIFDLDGTLADTIPLTIYALKKAVLELSGKEYKDEEILNEFGPVDTEIIKKLLDYKHDDIAPDVYIKHFESSFNDFVKPIEGIERLLKFISSNDIKLGLFTGRGRRATGIIVEKLGLNEMFNILITGDDTRKHKPDPEGILKALDLLSADKQSSYYVGDFDVDIYASRAAGVNSVLALWASSGDERLNKHNPDYCFKNPQEFIDALEDIMKR</sequence>
<organism evidence="1 2">
    <name type="scientific">Pseudobacteroides cellulosolvens ATCC 35603 = DSM 2933</name>
    <dbReference type="NCBI Taxonomy" id="398512"/>
    <lineage>
        <taxon>Bacteria</taxon>
        <taxon>Bacillati</taxon>
        <taxon>Bacillota</taxon>
        <taxon>Clostridia</taxon>
        <taxon>Eubacteriales</taxon>
        <taxon>Oscillospiraceae</taxon>
        <taxon>Pseudobacteroides</taxon>
    </lineage>
</organism>
<name>A0A0L6JLM5_9FIRM</name>
<dbReference type="RefSeq" id="WP_036942325.1">
    <property type="nucleotide sequence ID" value="NZ_JQKC01000018.1"/>
</dbReference>
<dbReference type="Gene3D" id="3.40.50.1000">
    <property type="entry name" value="HAD superfamily/HAD-like"/>
    <property type="match status" value="1"/>
</dbReference>
<dbReference type="InterPro" id="IPR036412">
    <property type="entry name" value="HAD-like_sf"/>
</dbReference>
<dbReference type="Pfam" id="PF13419">
    <property type="entry name" value="HAD_2"/>
    <property type="match status" value="1"/>
</dbReference>
<dbReference type="OrthoDB" id="9807630at2"/>
<comment type="caution">
    <text evidence="1">The sequence shown here is derived from an EMBL/GenBank/DDBJ whole genome shotgun (WGS) entry which is preliminary data.</text>
</comment>
<dbReference type="EC" id="3.6.1.1" evidence="1"/>
<dbReference type="Gene3D" id="1.10.150.240">
    <property type="entry name" value="Putative phosphatase, domain 2"/>
    <property type="match status" value="1"/>
</dbReference>
<dbReference type="InterPro" id="IPR041492">
    <property type="entry name" value="HAD_2"/>
</dbReference>
<dbReference type="InterPro" id="IPR023214">
    <property type="entry name" value="HAD_sf"/>
</dbReference>
<dbReference type="InterPro" id="IPR050155">
    <property type="entry name" value="HAD-like_hydrolase_sf"/>
</dbReference>